<gene>
    <name evidence="3" type="ORF">M595_2557</name>
</gene>
<feature type="compositionally biased region" description="Acidic residues" evidence="1">
    <location>
        <begin position="718"/>
        <end position="736"/>
    </location>
</feature>
<dbReference type="Pfam" id="PF16258">
    <property type="entry name" value="DUF4912"/>
    <property type="match status" value="2"/>
</dbReference>
<dbReference type="RefSeq" id="WP_023066345.1">
    <property type="nucleotide sequence ID" value="NZ_AUZM01000021.1"/>
</dbReference>
<reference evidence="3 4" key="1">
    <citation type="journal article" date="2013" name="Front. Microbiol.">
        <title>Comparative genomic analyses of the cyanobacterium, Lyngbya aestuarii BL J, a powerful hydrogen producer.</title>
        <authorList>
            <person name="Kothari A."/>
            <person name="Vaughn M."/>
            <person name="Garcia-Pichel F."/>
        </authorList>
    </citation>
    <scope>NUCLEOTIDE SEQUENCE [LARGE SCALE GENOMIC DNA]</scope>
    <source>
        <strain evidence="3 4">BL J</strain>
    </source>
</reference>
<evidence type="ECO:0000256" key="2">
    <source>
        <dbReference type="SAM" id="Phobius"/>
    </source>
</evidence>
<feature type="transmembrane region" description="Helical" evidence="2">
    <location>
        <begin position="119"/>
        <end position="139"/>
    </location>
</feature>
<feature type="compositionally biased region" description="Polar residues" evidence="1">
    <location>
        <begin position="146"/>
        <end position="181"/>
    </location>
</feature>
<dbReference type="EMBL" id="AUZM01000021">
    <property type="protein sequence ID" value="ERT07508.1"/>
    <property type="molecule type" value="Genomic_DNA"/>
</dbReference>
<sequence>MPQTRLYFLADSFPLDQYSELADQDLVFRPQAFLGLTHITPVSAVETKLAFLEIEQSTSNWAISTHLTDTIAMSPTVSPVMNRPINISSTIISQQSNRPIEEYPQTQQPANSEVPQIPIGLWGLIPILILFGWVSVWMLRNRSSKSEPITKNNQPLSTTSQSKNQALETTHSATQTISETDSVSYPSILEVTNSAKIEDKSLEESSQFNHSEDEKINETPENLEEVSTQENQEPILANIRAEPFVVLDNQVIERYQDHDLEADLWHDTEEKIEDVSEVENEVLEVNHLDETQEKNKNLTEVQEEEVIFSAVENEPLAEQQNNHIEETEPSLTLSVTPESDKNQIDQVKSTQTLAKSIILDSEPIILDSELDSETETQDDQFKNIESEELTIDFAIAELVKTLEEDQIKPPEIITNLAEKEEKTTESLTENLTDNLTQPGNVALTGGVASRVSTESLDTVNEPQEADEIEAPVEASEAIVDQSLHTETPEIENISAATSDTLDSTADSSTRVGGAIAGMAFPEIDNGSDSASDSKSDNAQDIKQTTDTISSMTDVPRPQTGTSQPATVTASNPPKQPKHSEVASSIVEASVEASEEESSLSDHESWIVLELHDPENLYAYWNILDEDRQQIRQQGGQQFALRFYDVTFIDMDVQKPHSLQEYECEESAKELYIHVPMKQRDYIAEIGYVTEEGRWLKLVRSTYIHFPWDFPWPETPPETTDEAEDEPVDQPEEETAEPTDQIEPSLEDHPEETETITDVEQPQTQSGLDVISTEETAVIEPPSTSVKHQELDQNIPSTETVKTTRKPNISSPKLEQPKSVQKVEIFSIESPQLVEEPAKKASTSAAETLSEDETQSNIAATKFNLGQSETTEQLAVVDEGLPKLPEGYGETKIVLLPIDPNFIYVYWDIPNEDREKLRQQGGKQLALRVCDVTEIDLDTQDPYSVEFYECDELAREWHISVPMSDRDYLVEIGYITNNQRWLLLARSLHVRVPPIYPSDREDYQQRTVTWEENLRGNFFFNLRSTDSLLSFLNKTIEMFQNPFSNPITS</sequence>
<evidence type="ECO:0008006" key="5">
    <source>
        <dbReference type="Google" id="ProtNLM"/>
    </source>
</evidence>
<evidence type="ECO:0000313" key="4">
    <source>
        <dbReference type="Proteomes" id="UP000017127"/>
    </source>
</evidence>
<proteinExistence type="predicted"/>
<feature type="region of interest" description="Disordered" evidence="1">
    <location>
        <begin position="710"/>
        <end position="765"/>
    </location>
</feature>
<dbReference type="Proteomes" id="UP000017127">
    <property type="component" value="Unassembled WGS sequence"/>
</dbReference>
<dbReference type="PATRIC" id="fig|1348334.3.peg.2477"/>
<feature type="region of interest" description="Disordered" evidence="1">
    <location>
        <begin position="199"/>
        <end position="220"/>
    </location>
</feature>
<feature type="region of interest" description="Disordered" evidence="1">
    <location>
        <begin position="487"/>
        <end position="597"/>
    </location>
</feature>
<accession>U7QHZ1</accession>
<feature type="compositionally biased region" description="Polar residues" evidence="1">
    <location>
        <begin position="541"/>
        <end position="572"/>
    </location>
</feature>
<keyword evidence="2" id="KW-1133">Transmembrane helix</keyword>
<feature type="region of interest" description="Disordered" evidence="1">
    <location>
        <begin position="144"/>
        <end position="181"/>
    </location>
</feature>
<name>U7QHZ1_9CYAN</name>
<keyword evidence="2" id="KW-0472">Membrane</keyword>
<comment type="caution">
    <text evidence="3">The sequence shown here is derived from an EMBL/GenBank/DDBJ whole genome shotgun (WGS) entry which is preliminary data.</text>
</comment>
<organism evidence="3 4">
    <name type="scientific">Lyngbya aestuarii BL J</name>
    <dbReference type="NCBI Taxonomy" id="1348334"/>
    <lineage>
        <taxon>Bacteria</taxon>
        <taxon>Bacillati</taxon>
        <taxon>Cyanobacteriota</taxon>
        <taxon>Cyanophyceae</taxon>
        <taxon>Oscillatoriophycideae</taxon>
        <taxon>Oscillatoriales</taxon>
        <taxon>Microcoleaceae</taxon>
        <taxon>Lyngbya</taxon>
    </lineage>
</organism>
<evidence type="ECO:0000256" key="1">
    <source>
        <dbReference type="SAM" id="MobiDB-lite"/>
    </source>
</evidence>
<dbReference type="AlphaFoldDB" id="U7QHZ1"/>
<feature type="compositionally biased region" description="Low complexity" evidence="1">
    <location>
        <begin position="494"/>
        <end position="509"/>
    </location>
</feature>
<evidence type="ECO:0000313" key="3">
    <source>
        <dbReference type="EMBL" id="ERT07508.1"/>
    </source>
</evidence>
<feature type="compositionally biased region" description="Low complexity" evidence="1">
    <location>
        <begin position="581"/>
        <end position="591"/>
    </location>
</feature>
<keyword evidence="2" id="KW-0812">Transmembrane</keyword>
<keyword evidence="4" id="KW-1185">Reference proteome</keyword>
<dbReference type="InterPro" id="IPR032585">
    <property type="entry name" value="DUF4912"/>
</dbReference>
<protein>
    <recommendedName>
        <fullName evidence="5">DUF4912 domain-containing protein</fullName>
    </recommendedName>
</protein>